<feature type="non-terminal residue" evidence="1">
    <location>
        <position position="1"/>
    </location>
</feature>
<reference evidence="1 2" key="1">
    <citation type="submission" date="2018-06" db="EMBL/GenBank/DDBJ databases">
        <title>Comparative genomics reveals the genomic features of Rhizophagus irregularis, R. cerebriforme, R. diaphanum and Gigaspora rosea, and their symbiotic lifestyle signature.</title>
        <authorList>
            <person name="Morin E."/>
            <person name="San Clemente H."/>
            <person name="Chen E.C.H."/>
            <person name="De La Providencia I."/>
            <person name="Hainaut M."/>
            <person name="Kuo A."/>
            <person name="Kohler A."/>
            <person name="Murat C."/>
            <person name="Tang N."/>
            <person name="Roy S."/>
            <person name="Loubradou J."/>
            <person name="Henrissat B."/>
            <person name="Grigoriev I.V."/>
            <person name="Corradi N."/>
            <person name="Roux C."/>
            <person name="Martin F.M."/>
        </authorList>
    </citation>
    <scope>NUCLEOTIDE SEQUENCE [LARGE SCALE GENOMIC DNA]</scope>
    <source>
        <strain evidence="1 2">DAOM 227022</strain>
    </source>
</reference>
<evidence type="ECO:0000313" key="1">
    <source>
        <dbReference type="EMBL" id="RIA84663.1"/>
    </source>
</evidence>
<evidence type="ECO:0000313" key="2">
    <source>
        <dbReference type="Proteomes" id="UP000265703"/>
    </source>
</evidence>
<sequence>AQFEDETPTDVWKKSGINKKFDGIDLFGITHSSVQTILQNPPKNNILHVPMLHLLKRSKKSNIEFWSRATDPSADKETLLNLYNAGLIYLKNNSSIIIDRSIKFWESFKCALDNNKHGIDGKIRILSIIAENFRYDELREKLQFSSFPFASDQVLFSPNTINSACKYARLNGPGVMAIVKLKRKIHHMSEIKEREFELFFQDKKALWTKFEETYPNEMKKTSFMIRLADCSHIKYWEDLGGLCLICNDYRFEAFQDLIAIARSTFNDKKRLDGVIKCKYHHTSHCTEYDEFFEFFNFLNIYVSSEQKVNLDQIKEKLKYYLSHQVWKVYLNTQFKLSLAQLDKNDTIIVVDYKMRILPKSARKTKEQFFGKRGWILHMILIFTKKDDEMKLDSVFGSIEKKPKWICVISNNGPYYYNSELISIIAHWYNWYQIQVRMSNNTRKKKKLKVKTIPGISKYFYWEWPIKGPLTGFIQARSLPHISSWSQFSPAVIFDLCDSSIVQLQLTLSIHTQATSTWTMPMPQLNVDVSDDVIGKKKLHYTM</sequence>
<name>A0A397SEK8_9GLOM</name>
<dbReference type="AlphaFoldDB" id="A0A397SEK8"/>
<dbReference type="EMBL" id="QKYT01000476">
    <property type="protein sequence ID" value="RIA84663.1"/>
    <property type="molecule type" value="Genomic_DNA"/>
</dbReference>
<keyword evidence="2" id="KW-1185">Reference proteome</keyword>
<organism evidence="1 2">
    <name type="scientific">Glomus cerebriforme</name>
    <dbReference type="NCBI Taxonomy" id="658196"/>
    <lineage>
        <taxon>Eukaryota</taxon>
        <taxon>Fungi</taxon>
        <taxon>Fungi incertae sedis</taxon>
        <taxon>Mucoromycota</taxon>
        <taxon>Glomeromycotina</taxon>
        <taxon>Glomeromycetes</taxon>
        <taxon>Glomerales</taxon>
        <taxon>Glomeraceae</taxon>
        <taxon>Glomus</taxon>
    </lineage>
</organism>
<dbReference type="OrthoDB" id="2380288at2759"/>
<accession>A0A397SEK8</accession>
<dbReference type="Proteomes" id="UP000265703">
    <property type="component" value="Unassembled WGS sequence"/>
</dbReference>
<proteinExistence type="predicted"/>
<gene>
    <name evidence="1" type="ORF">C1645_831919</name>
</gene>
<protein>
    <submittedName>
        <fullName evidence="1">Uncharacterized protein</fullName>
    </submittedName>
</protein>
<comment type="caution">
    <text evidence="1">The sequence shown here is derived from an EMBL/GenBank/DDBJ whole genome shotgun (WGS) entry which is preliminary data.</text>
</comment>